<proteinExistence type="predicted"/>
<keyword evidence="4" id="KW-1185">Reference proteome</keyword>
<feature type="domain" description="Peptidase S8/S53" evidence="1">
    <location>
        <begin position="368"/>
        <end position="405"/>
    </location>
</feature>
<organism evidence="3 4">
    <name type="scientific">Solanum verrucosum</name>
    <dbReference type="NCBI Taxonomy" id="315347"/>
    <lineage>
        <taxon>Eukaryota</taxon>
        <taxon>Viridiplantae</taxon>
        <taxon>Streptophyta</taxon>
        <taxon>Embryophyta</taxon>
        <taxon>Tracheophyta</taxon>
        <taxon>Spermatophyta</taxon>
        <taxon>Magnoliopsida</taxon>
        <taxon>eudicotyledons</taxon>
        <taxon>Gunneridae</taxon>
        <taxon>Pentapetalae</taxon>
        <taxon>asterids</taxon>
        <taxon>lamiids</taxon>
        <taxon>Solanales</taxon>
        <taxon>Solanaceae</taxon>
        <taxon>Solanoideae</taxon>
        <taxon>Solaneae</taxon>
        <taxon>Solanum</taxon>
    </lineage>
</organism>
<dbReference type="GO" id="GO:0006508">
    <property type="term" value="P:proteolysis"/>
    <property type="evidence" value="ECO:0007669"/>
    <property type="project" value="InterPro"/>
</dbReference>
<dbReference type="Pfam" id="PF00082">
    <property type="entry name" value="Peptidase_S8"/>
    <property type="match status" value="1"/>
</dbReference>
<dbReference type="InterPro" id="IPR056924">
    <property type="entry name" value="SH3_Tf2-1"/>
</dbReference>
<gene>
    <name evidence="3" type="ORF">MTR67_034721</name>
</gene>
<evidence type="ECO:0000259" key="2">
    <source>
        <dbReference type="Pfam" id="PF24626"/>
    </source>
</evidence>
<dbReference type="InterPro" id="IPR000209">
    <property type="entry name" value="Peptidase_S8/S53_dom"/>
</dbReference>
<dbReference type="InterPro" id="IPR036852">
    <property type="entry name" value="Peptidase_S8/S53_dom_sf"/>
</dbReference>
<protein>
    <submittedName>
        <fullName evidence="3">Uncharacterized protein</fullName>
    </submittedName>
</protein>
<reference evidence="3" key="1">
    <citation type="submission" date="2023-08" db="EMBL/GenBank/DDBJ databases">
        <title>A de novo genome assembly of Solanum verrucosum Schlechtendal, a Mexican diploid species geographically isolated from the other diploid A-genome species in potato relatives.</title>
        <authorList>
            <person name="Hosaka K."/>
        </authorList>
    </citation>
    <scope>NUCLEOTIDE SEQUENCE</scope>
    <source>
        <tissue evidence="3">Young leaves</tissue>
    </source>
</reference>
<dbReference type="SUPFAM" id="SSF52743">
    <property type="entry name" value="Subtilisin-like"/>
    <property type="match status" value="1"/>
</dbReference>
<feature type="domain" description="Tf2-1-like SH3-like" evidence="2">
    <location>
        <begin position="176"/>
        <end position="228"/>
    </location>
</feature>
<dbReference type="GO" id="GO:0004252">
    <property type="term" value="F:serine-type endopeptidase activity"/>
    <property type="evidence" value="ECO:0007669"/>
    <property type="project" value="InterPro"/>
</dbReference>
<evidence type="ECO:0000313" key="4">
    <source>
        <dbReference type="Proteomes" id="UP001234989"/>
    </source>
</evidence>
<dbReference type="Gene3D" id="3.40.50.200">
    <property type="entry name" value="Peptidase S8/S53 domain"/>
    <property type="match status" value="1"/>
</dbReference>
<dbReference type="Proteomes" id="UP001234989">
    <property type="component" value="Chromosome 8"/>
</dbReference>
<dbReference type="PANTHER" id="PTHR46148:SF60">
    <property type="entry name" value="CHROMO DOMAIN-CONTAINING PROTEIN"/>
    <property type="match status" value="1"/>
</dbReference>
<dbReference type="PANTHER" id="PTHR46148">
    <property type="entry name" value="CHROMO DOMAIN-CONTAINING PROTEIN"/>
    <property type="match status" value="1"/>
</dbReference>
<name>A0AAF0U914_SOLVR</name>
<sequence>MRPTSPTEIQNFMATTDEESGGLIAFVEARSSLVEQIHERQFDDEKLYHIRDKLLRGEAKEVVLDTDGWLRIRGRICEPKFKCEHQCPGGVSQRIPIPTWMWEHITMDFIVSLLTAMGGYDSIWLVVDRLTKSSHFHSSSGEVHSREVSSTLHHSSASWSACFYYLRPRVSPMKGVTMFRKKGNLRPRFIGSFEILSQIGEVAYKLSFPPSLVVVHLVFHVSMLQRYVLDESHVLSLYSMLLGRDLSFDKEPIITLDRQVTIPDHRASAPSPIFSSEALPWRLERGIRDVFTFLLGQPTRRHLFFYTKLATCTSNTMKKKIRDYIKYAPSPTATITFKGTVIGKSLSALHIVAFSGRGPNYIWDIMFCAHVSGLVALLRKAYPKWTTTTIKSALMTTAYNIDNSGKTITDLATGQD</sequence>
<dbReference type="AlphaFoldDB" id="A0AAF0U914"/>
<accession>A0AAF0U914</accession>
<evidence type="ECO:0000313" key="3">
    <source>
        <dbReference type="EMBL" id="WMV41336.1"/>
    </source>
</evidence>
<evidence type="ECO:0000259" key="1">
    <source>
        <dbReference type="Pfam" id="PF00082"/>
    </source>
</evidence>
<dbReference type="EMBL" id="CP133619">
    <property type="protein sequence ID" value="WMV41336.1"/>
    <property type="molecule type" value="Genomic_DNA"/>
</dbReference>
<dbReference type="Pfam" id="PF24626">
    <property type="entry name" value="SH3_Tf2-1"/>
    <property type="match status" value="1"/>
</dbReference>